<dbReference type="InterPro" id="IPR003439">
    <property type="entry name" value="ABC_transporter-like_ATP-bd"/>
</dbReference>
<dbReference type="Pfam" id="PF00664">
    <property type="entry name" value="ABC_membrane"/>
    <property type="match status" value="1"/>
</dbReference>
<dbReference type="RefSeq" id="WP_218096905.1">
    <property type="nucleotide sequence ID" value="NZ_CAJVCE010000001.1"/>
</dbReference>
<dbReference type="PROSITE" id="PS50929">
    <property type="entry name" value="ABC_TM1F"/>
    <property type="match status" value="1"/>
</dbReference>
<evidence type="ECO:0000313" key="8">
    <source>
        <dbReference type="EMBL" id="CAG7618760.1"/>
    </source>
</evidence>
<dbReference type="EMBL" id="CAJVCE010000001">
    <property type="protein sequence ID" value="CAG7618760.1"/>
    <property type="molecule type" value="Genomic_DNA"/>
</dbReference>
<feature type="transmembrane region" description="Helical" evidence="5">
    <location>
        <begin position="257"/>
        <end position="276"/>
    </location>
</feature>
<reference evidence="8 9" key="1">
    <citation type="submission" date="2021-06" db="EMBL/GenBank/DDBJ databases">
        <authorList>
            <person name="Criscuolo A."/>
        </authorList>
    </citation>
    <scope>NUCLEOTIDE SEQUENCE [LARGE SCALE GENOMIC DNA]</scope>
    <source>
        <strain evidence="9">CIP 111802</strain>
    </source>
</reference>
<dbReference type="PROSITE" id="PS50893">
    <property type="entry name" value="ABC_TRANSPORTER_2"/>
    <property type="match status" value="1"/>
</dbReference>
<keyword evidence="8" id="KW-0378">Hydrolase</keyword>
<feature type="domain" description="ABC transmembrane type-1" evidence="7">
    <location>
        <begin position="33"/>
        <end position="317"/>
    </location>
</feature>
<dbReference type="InterPro" id="IPR003593">
    <property type="entry name" value="AAA+_ATPase"/>
</dbReference>
<dbReference type="PANTHER" id="PTHR43394">
    <property type="entry name" value="ATP-DEPENDENT PERMEASE MDL1, MITOCHONDRIAL"/>
    <property type="match status" value="1"/>
</dbReference>
<evidence type="ECO:0000259" key="7">
    <source>
        <dbReference type="PROSITE" id="PS50929"/>
    </source>
</evidence>
<comment type="subcellular location">
    <subcellularLocation>
        <location evidence="1">Membrane</location>
        <topology evidence="1">Multi-pass membrane protein</topology>
    </subcellularLocation>
</comment>
<dbReference type="Proteomes" id="UP000730618">
    <property type="component" value="Unassembled WGS sequence"/>
</dbReference>
<gene>
    <name evidence="8" type="ORF">PAECIP111802_00549</name>
</gene>
<evidence type="ECO:0000313" key="9">
    <source>
        <dbReference type="Proteomes" id="UP000730618"/>
    </source>
</evidence>
<keyword evidence="4 5" id="KW-0472">Membrane</keyword>
<dbReference type="PROSITE" id="PS00211">
    <property type="entry name" value="ABC_TRANSPORTER_1"/>
    <property type="match status" value="1"/>
</dbReference>
<dbReference type="SMART" id="SM00382">
    <property type="entry name" value="AAA"/>
    <property type="match status" value="1"/>
</dbReference>
<evidence type="ECO:0000256" key="1">
    <source>
        <dbReference type="ARBA" id="ARBA00004141"/>
    </source>
</evidence>
<evidence type="ECO:0000256" key="5">
    <source>
        <dbReference type="SAM" id="Phobius"/>
    </source>
</evidence>
<feature type="transmembrane region" description="Helical" evidence="5">
    <location>
        <begin position="65"/>
        <end position="86"/>
    </location>
</feature>
<evidence type="ECO:0000259" key="6">
    <source>
        <dbReference type="PROSITE" id="PS50893"/>
    </source>
</evidence>
<protein>
    <submittedName>
        <fullName evidence="8">Multidrug export ATP-binding/permease protein</fullName>
        <ecNumber evidence="8">3.6.3.-</ecNumber>
    </submittedName>
</protein>
<evidence type="ECO:0000256" key="3">
    <source>
        <dbReference type="ARBA" id="ARBA00022989"/>
    </source>
</evidence>
<evidence type="ECO:0000256" key="4">
    <source>
        <dbReference type="ARBA" id="ARBA00023136"/>
    </source>
</evidence>
<accession>A0ABN7TDE5</accession>
<keyword evidence="2 5" id="KW-0812">Transmembrane</keyword>
<name>A0ABN7TDE5_9BACL</name>
<feature type="transmembrane region" description="Helical" evidence="5">
    <location>
        <begin position="32"/>
        <end position="53"/>
    </location>
</feature>
<dbReference type="InterPro" id="IPR017871">
    <property type="entry name" value="ABC_transporter-like_CS"/>
</dbReference>
<comment type="caution">
    <text evidence="8">The sequence shown here is derived from an EMBL/GenBank/DDBJ whole genome shotgun (WGS) entry which is preliminary data.</text>
</comment>
<keyword evidence="8" id="KW-0547">Nucleotide-binding</keyword>
<proteinExistence type="predicted"/>
<dbReference type="InterPro" id="IPR039421">
    <property type="entry name" value="Type_1_exporter"/>
</dbReference>
<dbReference type="GO" id="GO:0005524">
    <property type="term" value="F:ATP binding"/>
    <property type="evidence" value="ECO:0007669"/>
    <property type="project" value="UniProtKB-KW"/>
</dbReference>
<keyword evidence="8" id="KW-0067">ATP-binding</keyword>
<evidence type="ECO:0000256" key="2">
    <source>
        <dbReference type="ARBA" id="ARBA00022692"/>
    </source>
</evidence>
<keyword evidence="3 5" id="KW-1133">Transmembrane helix</keyword>
<dbReference type="Pfam" id="PF00005">
    <property type="entry name" value="ABC_tran"/>
    <property type="match status" value="1"/>
</dbReference>
<dbReference type="GO" id="GO:0016787">
    <property type="term" value="F:hydrolase activity"/>
    <property type="evidence" value="ECO:0007669"/>
    <property type="project" value="UniProtKB-KW"/>
</dbReference>
<feature type="transmembrane region" description="Helical" evidence="5">
    <location>
        <begin position="162"/>
        <end position="185"/>
    </location>
</feature>
<dbReference type="InterPro" id="IPR011527">
    <property type="entry name" value="ABC1_TM_dom"/>
</dbReference>
<organism evidence="8 9">
    <name type="scientific">Paenibacillus allorhizosphaerae</name>
    <dbReference type="NCBI Taxonomy" id="2849866"/>
    <lineage>
        <taxon>Bacteria</taxon>
        <taxon>Bacillati</taxon>
        <taxon>Bacillota</taxon>
        <taxon>Bacilli</taxon>
        <taxon>Bacillales</taxon>
        <taxon>Paenibacillaceae</taxon>
        <taxon>Paenibacillus</taxon>
    </lineage>
</organism>
<dbReference type="EC" id="3.6.3.-" evidence="8"/>
<dbReference type="PANTHER" id="PTHR43394:SF1">
    <property type="entry name" value="ATP-BINDING CASSETTE SUB-FAMILY B MEMBER 10, MITOCHONDRIAL"/>
    <property type="match status" value="1"/>
</dbReference>
<feature type="domain" description="ABC transporter" evidence="6">
    <location>
        <begin position="351"/>
        <end position="585"/>
    </location>
</feature>
<keyword evidence="9" id="KW-1185">Reference proteome</keyword>
<sequence length="591" mass="65652">MNKAKATPSNDKEKKVTLRRVFALFAPYRMRAVWITTIAIAGSLISLIPPLLMKSIIDVAVPEKKVALLLLLGGGILFVNLLSGLLDVLQHHLENIVGQKIMSDLRMNMYTRLLKQSMSFYTRSRSGEVIQRFTGDIQMIQTVVTRSAVTAVTQSTIWMTSVLLLLTLDFKLACLALLLLPFYIVPARKTARIRKRILAESQQVKSDIASHLAETTGISGALLIRMHCREKKMAGTFFELSQKATGIDLKMNLVGRWIAMFNGALPSIGTLLIYVYGGYSAMQGSMTVGGIIAFSAYLSRLYNPTQQLLNLHSDLVASLAVFEKLFDYADMEPEVLESITARTLPPLKGQIRFNNVTFRYSPDKPALSNVSFEARPGELVAIVGPSGAGKSTLINLLARLHDTTSGNIVIDGYDLREVTIESLRSRLAFVTQDSYLFHASVKENVMFSRLDATEEELEDACKKAHIHEYIQSLPERYETIVGERGYQLSGGERQRLCIARAILKKPDILVLDEATSQLDSQSESFVQAALEQVMKQCTTIVIAHRLSTIVKADQIIVLDRGSVVESGTHPELLARNGLYSKLYRTQFCLSP</sequence>